<dbReference type="SUPFAM" id="SSF56214">
    <property type="entry name" value="4'-phosphopantetheinyl transferase"/>
    <property type="match status" value="2"/>
</dbReference>
<evidence type="ECO:0000259" key="4">
    <source>
        <dbReference type="Pfam" id="PF22624"/>
    </source>
</evidence>
<dbReference type="Gene3D" id="3.90.470.20">
    <property type="entry name" value="4'-phosphopantetheinyl transferase domain"/>
    <property type="match status" value="2"/>
</dbReference>
<dbReference type="PANTHER" id="PTHR12215">
    <property type="entry name" value="PHOSPHOPANTETHEINE TRANSFERASE"/>
    <property type="match status" value="1"/>
</dbReference>
<dbReference type="AlphaFoldDB" id="A0A1I7HRN5"/>
<dbReference type="InterPro" id="IPR055066">
    <property type="entry name" value="AASDHPPT_N"/>
</dbReference>
<dbReference type="Pfam" id="PF01648">
    <property type="entry name" value="ACPS"/>
    <property type="match status" value="1"/>
</dbReference>
<feature type="domain" description="4'-phosphopantetheinyl transferase N-terminal" evidence="4">
    <location>
        <begin position="29"/>
        <end position="112"/>
    </location>
</feature>
<comment type="similarity">
    <text evidence="1">Belongs to the P-Pant transferase superfamily. Gsp/Sfp/HetI/AcpT family.</text>
</comment>
<dbReference type="EMBL" id="FPBZ01000011">
    <property type="protein sequence ID" value="SFU63402.1"/>
    <property type="molecule type" value="Genomic_DNA"/>
</dbReference>
<gene>
    <name evidence="5" type="ORF">SAMN05216417_11156</name>
</gene>
<dbReference type="Proteomes" id="UP000182649">
    <property type="component" value="Unassembled WGS sequence"/>
</dbReference>
<dbReference type="InterPro" id="IPR008278">
    <property type="entry name" value="4-PPantetheinyl_Trfase_dom"/>
</dbReference>
<reference evidence="5 6" key="1">
    <citation type="submission" date="2016-10" db="EMBL/GenBank/DDBJ databases">
        <authorList>
            <person name="de Groot N.N."/>
        </authorList>
    </citation>
    <scope>NUCLEOTIDE SEQUENCE [LARGE SCALE GENOMIC DNA]</scope>
    <source>
        <strain evidence="5 6">Nl14</strain>
    </source>
</reference>
<dbReference type="OrthoDB" id="9808281at2"/>
<evidence type="ECO:0000256" key="1">
    <source>
        <dbReference type="ARBA" id="ARBA00010990"/>
    </source>
</evidence>
<evidence type="ECO:0000313" key="5">
    <source>
        <dbReference type="EMBL" id="SFU63402.1"/>
    </source>
</evidence>
<keyword evidence="2 5" id="KW-0808">Transferase</keyword>
<organism evidence="5 6">
    <name type="scientific">Nitrosospira multiformis</name>
    <dbReference type="NCBI Taxonomy" id="1231"/>
    <lineage>
        <taxon>Bacteria</taxon>
        <taxon>Pseudomonadati</taxon>
        <taxon>Pseudomonadota</taxon>
        <taxon>Betaproteobacteria</taxon>
        <taxon>Nitrosomonadales</taxon>
        <taxon>Nitrosomonadaceae</taxon>
        <taxon>Nitrosospira</taxon>
    </lineage>
</organism>
<proteinExistence type="inferred from homology"/>
<accession>A0A1I7HRN5</accession>
<dbReference type="RefSeq" id="WP_074975133.1">
    <property type="nucleotide sequence ID" value="NZ_FPBZ01000011.1"/>
</dbReference>
<evidence type="ECO:0000256" key="2">
    <source>
        <dbReference type="ARBA" id="ARBA00022679"/>
    </source>
</evidence>
<feature type="domain" description="4'-phosphopantetheinyl transferase" evidence="3">
    <location>
        <begin position="119"/>
        <end position="197"/>
    </location>
</feature>
<protein>
    <submittedName>
        <fullName evidence="5">4'-phosphopantetheinyl transferase</fullName>
    </submittedName>
</protein>
<sequence length="248" mass="28048">MNDGASTVIGLPEQTAHLWFVSVAQTRISFDYHLSLLDEEEKLHAARFHFRQDREQSILARASLRSLMARYTGFAPERIRFKKNQYGKPFLQYPDSSVQFNVTHSGDCIIHAVTGGAEIGVDVETVRDFSSLGSISSYFATGEQAWLDGMAHDARDDAFFMLWTCKEAYIKALGRGLSKPLDSFEIGIVNNEPKILFDSDDHALADSWQLLLFKPKRNMVGCVAVNTSINTVEFWDYESGLRWHPSDQ</sequence>
<dbReference type="GO" id="GO:0019878">
    <property type="term" value="P:lysine biosynthetic process via aminoadipic acid"/>
    <property type="evidence" value="ECO:0007669"/>
    <property type="project" value="TreeGrafter"/>
</dbReference>
<dbReference type="InterPro" id="IPR050559">
    <property type="entry name" value="P-Pant_transferase_sf"/>
</dbReference>
<evidence type="ECO:0000313" key="6">
    <source>
        <dbReference type="Proteomes" id="UP000182649"/>
    </source>
</evidence>
<name>A0A1I7HRN5_9PROT</name>
<dbReference type="PANTHER" id="PTHR12215:SF10">
    <property type="entry name" value="L-AMINOADIPATE-SEMIALDEHYDE DEHYDROGENASE-PHOSPHOPANTETHEINYL TRANSFERASE"/>
    <property type="match status" value="1"/>
</dbReference>
<dbReference type="Pfam" id="PF22624">
    <property type="entry name" value="AASDHPPT_N"/>
    <property type="match status" value="1"/>
</dbReference>
<dbReference type="InterPro" id="IPR037143">
    <property type="entry name" value="4-PPantetheinyl_Trfase_dom_sf"/>
</dbReference>
<dbReference type="GO" id="GO:0000287">
    <property type="term" value="F:magnesium ion binding"/>
    <property type="evidence" value="ECO:0007669"/>
    <property type="project" value="InterPro"/>
</dbReference>
<dbReference type="GO" id="GO:0005829">
    <property type="term" value="C:cytosol"/>
    <property type="evidence" value="ECO:0007669"/>
    <property type="project" value="TreeGrafter"/>
</dbReference>
<dbReference type="GO" id="GO:0008897">
    <property type="term" value="F:holo-[acyl-carrier-protein] synthase activity"/>
    <property type="evidence" value="ECO:0007669"/>
    <property type="project" value="InterPro"/>
</dbReference>
<evidence type="ECO:0000259" key="3">
    <source>
        <dbReference type="Pfam" id="PF01648"/>
    </source>
</evidence>